<feature type="domain" description="GST N-terminal" evidence="1">
    <location>
        <begin position="1"/>
        <end position="79"/>
    </location>
</feature>
<dbReference type="Proteomes" id="UP000024836">
    <property type="component" value="Unassembled WGS sequence"/>
</dbReference>
<evidence type="ECO:0000259" key="1">
    <source>
        <dbReference type="PROSITE" id="PS50404"/>
    </source>
</evidence>
<dbReference type="CDD" id="cd03196">
    <property type="entry name" value="GST_C_5"/>
    <property type="match status" value="1"/>
</dbReference>
<organism evidence="3 4">
    <name type="scientific">Actibacterium atlanticum</name>
    <dbReference type="NCBI Taxonomy" id="1461693"/>
    <lineage>
        <taxon>Bacteria</taxon>
        <taxon>Pseudomonadati</taxon>
        <taxon>Pseudomonadota</taxon>
        <taxon>Alphaproteobacteria</taxon>
        <taxon>Rhodobacterales</taxon>
        <taxon>Roseobacteraceae</taxon>
        <taxon>Actibacterium</taxon>
    </lineage>
</organism>
<dbReference type="GO" id="GO:0005737">
    <property type="term" value="C:cytoplasm"/>
    <property type="evidence" value="ECO:0007669"/>
    <property type="project" value="TreeGrafter"/>
</dbReference>
<reference evidence="3 4" key="1">
    <citation type="submission" date="2013-04" db="EMBL/GenBank/DDBJ databases">
        <title>Shimia sp. 22II-S11-Z10 Genome Sequencing.</title>
        <authorList>
            <person name="Lai Q."/>
            <person name="Li G."/>
            <person name="Shao Z."/>
        </authorList>
    </citation>
    <scope>NUCLEOTIDE SEQUENCE [LARGE SCALE GENOMIC DNA]</scope>
    <source>
        <strain evidence="4">22II-S11-Z10</strain>
    </source>
</reference>
<dbReference type="Gene3D" id="3.40.30.10">
    <property type="entry name" value="Glutaredoxin"/>
    <property type="match status" value="1"/>
</dbReference>
<protein>
    <recommendedName>
        <fullName evidence="5">Glutathione S-transferase</fullName>
    </recommendedName>
</protein>
<dbReference type="PROSITE" id="PS50404">
    <property type="entry name" value="GST_NTER"/>
    <property type="match status" value="1"/>
</dbReference>
<dbReference type="RefSeq" id="WP_035250266.1">
    <property type="nucleotide sequence ID" value="NZ_AQQY01000004.1"/>
</dbReference>
<sequence length="213" mass="24380">MTPILYSFRRCPYAMRARLALVSAGITCELREVVLRDKPAELIAASPKATVPVLVVGDQVIDESRDIMLWALNRNDPEHWLDMPAEGHVLIDQIEGPFKLALDRYKYASRHPELDPMEQRQIAANVLRGFDARLNGQDWLFGDAPTLADMATITFVRQYAMTDKNWFDAQPWTNLSRWLETFIASPRFLTIMGKYPRWQNGDPATWFPNTLGA</sequence>
<dbReference type="EMBL" id="AQQY01000004">
    <property type="protein sequence ID" value="KCV82361.1"/>
    <property type="molecule type" value="Genomic_DNA"/>
</dbReference>
<dbReference type="OrthoDB" id="9813092at2"/>
<dbReference type="InterPro" id="IPR040079">
    <property type="entry name" value="Glutathione_S-Trfase"/>
</dbReference>
<dbReference type="eggNOG" id="COG0625">
    <property type="taxonomic scope" value="Bacteria"/>
</dbReference>
<comment type="caution">
    <text evidence="3">The sequence shown here is derived from an EMBL/GenBank/DDBJ whole genome shotgun (WGS) entry which is preliminary data.</text>
</comment>
<dbReference type="AlphaFoldDB" id="A0A058ZNH4"/>
<dbReference type="PATRIC" id="fig|1461693.3.peg.1672"/>
<dbReference type="SUPFAM" id="SSF47616">
    <property type="entry name" value="GST C-terminal domain-like"/>
    <property type="match status" value="1"/>
</dbReference>
<accession>A0A058ZNH4</accession>
<dbReference type="PROSITE" id="PS50405">
    <property type="entry name" value="GST_CTER"/>
    <property type="match status" value="1"/>
</dbReference>
<proteinExistence type="predicted"/>
<keyword evidence="4" id="KW-1185">Reference proteome</keyword>
<dbReference type="Gene3D" id="1.20.1050.10">
    <property type="match status" value="1"/>
</dbReference>
<dbReference type="InterPro" id="IPR010987">
    <property type="entry name" value="Glutathione-S-Trfase_C-like"/>
</dbReference>
<name>A0A058ZNH4_9RHOB</name>
<dbReference type="CDD" id="cd03060">
    <property type="entry name" value="GST_N_Omega_like"/>
    <property type="match status" value="1"/>
</dbReference>
<dbReference type="PANTHER" id="PTHR43968:SF6">
    <property type="entry name" value="GLUTATHIONE S-TRANSFERASE OMEGA"/>
    <property type="match status" value="1"/>
</dbReference>
<dbReference type="PROSITE" id="PS51354">
    <property type="entry name" value="GLUTAREDOXIN_2"/>
    <property type="match status" value="1"/>
</dbReference>
<dbReference type="InterPro" id="IPR050983">
    <property type="entry name" value="GST_Omega/HSP26"/>
</dbReference>
<dbReference type="InterPro" id="IPR036249">
    <property type="entry name" value="Thioredoxin-like_sf"/>
</dbReference>
<feature type="domain" description="GST C-terminal" evidence="2">
    <location>
        <begin position="80"/>
        <end position="207"/>
    </location>
</feature>
<dbReference type="SUPFAM" id="SSF52833">
    <property type="entry name" value="Thioredoxin-like"/>
    <property type="match status" value="1"/>
</dbReference>
<dbReference type="InterPro" id="IPR036282">
    <property type="entry name" value="Glutathione-S-Trfase_C_sf"/>
</dbReference>
<dbReference type="STRING" id="1461693.ATO10_08222"/>
<dbReference type="SFLD" id="SFLDS00019">
    <property type="entry name" value="Glutathione_Transferase_(cytos"/>
    <property type="match status" value="1"/>
</dbReference>
<dbReference type="InterPro" id="IPR004045">
    <property type="entry name" value="Glutathione_S-Trfase_N"/>
</dbReference>
<dbReference type="Pfam" id="PF00043">
    <property type="entry name" value="GST_C"/>
    <property type="match status" value="1"/>
</dbReference>
<evidence type="ECO:0008006" key="5">
    <source>
        <dbReference type="Google" id="ProtNLM"/>
    </source>
</evidence>
<dbReference type="PANTHER" id="PTHR43968">
    <property type="match status" value="1"/>
</dbReference>
<dbReference type="Pfam" id="PF13417">
    <property type="entry name" value="GST_N_3"/>
    <property type="match status" value="1"/>
</dbReference>
<dbReference type="InterPro" id="IPR004046">
    <property type="entry name" value="GST_C"/>
</dbReference>
<evidence type="ECO:0000313" key="4">
    <source>
        <dbReference type="Proteomes" id="UP000024836"/>
    </source>
</evidence>
<gene>
    <name evidence="3" type="ORF">ATO10_08222</name>
</gene>
<evidence type="ECO:0000313" key="3">
    <source>
        <dbReference type="EMBL" id="KCV82361.1"/>
    </source>
</evidence>
<evidence type="ECO:0000259" key="2">
    <source>
        <dbReference type="PROSITE" id="PS50405"/>
    </source>
</evidence>